<dbReference type="InterPro" id="IPR006849">
    <property type="entry name" value="Elp1"/>
</dbReference>
<dbReference type="RefSeq" id="XP_050928522.1">
    <property type="nucleotide sequence ID" value="XM_051072565.1"/>
</dbReference>
<proteinExistence type="predicted"/>
<dbReference type="GO" id="GO:0005829">
    <property type="term" value="C:cytosol"/>
    <property type="evidence" value="ECO:0007669"/>
    <property type="project" value="TreeGrafter"/>
</dbReference>
<accession>A0AAJ8B9Q1</accession>
<dbReference type="KEGG" id="lcf:108885309"/>
<dbReference type="PANTHER" id="PTHR12747:SF0">
    <property type="entry name" value="ELONGATOR COMPLEX PROTEIN 1"/>
    <property type="match status" value="1"/>
</dbReference>
<dbReference type="Pfam" id="PF04762">
    <property type="entry name" value="Beta-prop_ELP1_1st"/>
    <property type="match status" value="1"/>
</dbReference>
<dbReference type="InterPro" id="IPR056164">
    <property type="entry name" value="Beta-prop_ELP1_1st"/>
</dbReference>
<dbReference type="SUPFAM" id="SSF50998">
    <property type="entry name" value="Quinoprotein alcohol dehydrogenase-like"/>
    <property type="match status" value="1"/>
</dbReference>
<feature type="domain" description="ELP1 first N-terminal beta-propeller" evidence="2">
    <location>
        <begin position="1"/>
        <end position="153"/>
    </location>
</feature>
<evidence type="ECO:0000259" key="2">
    <source>
        <dbReference type="Pfam" id="PF04762"/>
    </source>
</evidence>
<dbReference type="GeneID" id="108885309"/>
<name>A0AAJ8B9Q1_LATCA</name>
<dbReference type="InterPro" id="IPR011047">
    <property type="entry name" value="Quinoprotein_ADH-like_sf"/>
</dbReference>
<evidence type="ECO:0000256" key="1">
    <source>
        <dbReference type="ARBA" id="ARBA00032958"/>
    </source>
</evidence>
<sequence>MRNLKLLKSLRSSELQGPGSPQFFSVRADTGSLLVASQYSITEYDPRTGQVVSEASLTADGFLPEDGSGVVVGLQDLAELESACLATAGGDVVLFNLNTCQLECVGSVDSGLTSMSWSPDEELVILTTGQETIIMMTKDFEPITEVGIHQDDFR</sequence>
<protein>
    <recommendedName>
        <fullName evidence="1">IkappaB kinase complex-associated protein</fullName>
    </recommendedName>
</protein>
<evidence type="ECO:0000313" key="3">
    <source>
        <dbReference type="Proteomes" id="UP000694890"/>
    </source>
</evidence>
<dbReference type="GO" id="GO:0033588">
    <property type="term" value="C:elongator holoenzyme complex"/>
    <property type="evidence" value="ECO:0007669"/>
    <property type="project" value="InterPro"/>
</dbReference>
<gene>
    <name evidence="4" type="primary">LOC108885309</name>
</gene>
<evidence type="ECO:0000313" key="4">
    <source>
        <dbReference type="RefSeq" id="XP_050928522.1"/>
    </source>
</evidence>
<dbReference type="GO" id="GO:0002926">
    <property type="term" value="P:tRNA wobble base 5-methoxycarbonylmethyl-2-thiouridinylation"/>
    <property type="evidence" value="ECO:0007669"/>
    <property type="project" value="TreeGrafter"/>
</dbReference>
<dbReference type="AlphaFoldDB" id="A0AAJ8B9Q1"/>
<organism evidence="3 4">
    <name type="scientific">Lates calcarifer</name>
    <name type="common">Barramundi</name>
    <name type="synonym">Holocentrus calcarifer</name>
    <dbReference type="NCBI Taxonomy" id="8187"/>
    <lineage>
        <taxon>Eukaryota</taxon>
        <taxon>Metazoa</taxon>
        <taxon>Chordata</taxon>
        <taxon>Craniata</taxon>
        <taxon>Vertebrata</taxon>
        <taxon>Euteleostomi</taxon>
        <taxon>Actinopterygii</taxon>
        <taxon>Neopterygii</taxon>
        <taxon>Teleostei</taxon>
        <taxon>Neoteleostei</taxon>
        <taxon>Acanthomorphata</taxon>
        <taxon>Carangaria</taxon>
        <taxon>Carangaria incertae sedis</taxon>
        <taxon>Centropomidae</taxon>
        <taxon>Lates</taxon>
    </lineage>
</organism>
<reference evidence="4" key="1">
    <citation type="submission" date="2025-08" db="UniProtKB">
        <authorList>
            <consortium name="RefSeq"/>
        </authorList>
    </citation>
    <scope>IDENTIFICATION</scope>
    <source>
        <tissue evidence="4">Brain</tissue>
    </source>
</reference>
<dbReference type="Proteomes" id="UP000694890">
    <property type="component" value="Linkage group LG8"/>
</dbReference>
<dbReference type="GO" id="GO:0000049">
    <property type="term" value="F:tRNA binding"/>
    <property type="evidence" value="ECO:0007669"/>
    <property type="project" value="TreeGrafter"/>
</dbReference>
<dbReference type="PANTHER" id="PTHR12747">
    <property type="entry name" value="ELONGATOR COMPLEX PROTEIN 1"/>
    <property type="match status" value="1"/>
</dbReference>